<proteinExistence type="predicted"/>
<gene>
    <name evidence="1" type="ORF">BO82DRAFT_363423</name>
</gene>
<dbReference type="GeneID" id="37139642"/>
<evidence type="ECO:0000313" key="1">
    <source>
        <dbReference type="EMBL" id="PYH83224.1"/>
    </source>
</evidence>
<reference evidence="1 2" key="1">
    <citation type="submission" date="2016-12" db="EMBL/GenBank/DDBJ databases">
        <title>The genomes of Aspergillus section Nigri reveals drivers in fungal speciation.</title>
        <authorList>
            <consortium name="DOE Joint Genome Institute"/>
            <person name="Vesth T.C."/>
            <person name="Nybo J."/>
            <person name="Theobald S."/>
            <person name="Brandl J."/>
            <person name="Frisvad J.C."/>
            <person name="Nielsen K.F."/>
            <person name="Lyhne E.K."/>
            <person name="Kogle M.E."/>
            <person name="Kuo A."/>
            <person name="Riley R."/>
            <person name="Clum A."/>
            <person name="Nolan M."/>
            <person name="Lipzen A."/>
            <person name="Salamov A."/>
            <person name="Henrissat B."/>
            <person name="Wiebenga A."/>
            <person name="De Vries R.P."/>
            <person name="Grigoriev I.V."/>
            <person name="Mortensen U.H."/>
            <person name="Andersen M.R."/>
            <person name="Baker S.E."/>
        </authorList>
    </citation>
    <scope>NUCLEOTIDE SEQUENCE [LARGE SCALE GENOMIC DNA]</scope>
    <source>
        <strain evidence="1 2">CBS 121591</strain>
    </source>
</reference>
<evidence type="ECO:0000313" key="2">
    <source>
        <dbReference type="Proteomes" id="UP000248340"/>
    </source>
</evidence>
<dbReference type="Proteomes" id="UP000248340">
    <property type="component" value="Unassembled WGS sequence"/>
</dbReference>
<organism evidence="1 2">
    <name type="scientific">Aspergillus uvarum CBS 121591</name>
    <dbReference type="NCBI Taxonomy" id="1448315"/>
    <lineage>
        <taxon>Eukaryota</taxon>
        <taxon>Fungi</taxon>
        <taxon>Dikarya</taxon>
        <taxon>Ascomycota</taxon>
        <taxon>Pezizomycotina</taxon>
        <taxon>Eurotiomycetes</taxon>
        <taxon>Eurotiomycetidae</taxon>
        <taxon>Eurotiales</taxon>
        <taxon>Aspergillaceae</taxon>
        <taxon>Aspergillus</taxon>
        <taxon>Aspergillus subgen. Circumdati</taxon>
    </lineage>
</organism>
<dbReference type="EMBL" id="KZ821690">
    <property type="protein sequence ID" value="PYH83224.1"/>
    <property type="molecule type" value="Genomic_DNA"/>
</dbReference>
<protein>
    <submittedName>
        <fullName evidence="1">Uncharacterized protein</fullName>
    </submittedName>
</protein>
<name>A0A319CDH0_9EURO</name>
<sequence length="134" mass="14408">MTDGKLLETSFDTPSDSDITAMVEKAIFGLLIPLTWTLSPDTHKAVVVDSQSTCDTSNPLSSYISSSVANSGYVCYNNNIYYLVDVVSLDRYCQSNSQDGQLCRDPTVNKLPGIGELDGSSWGGITVEDLVVGN</sequence>
<dbReference type="OrthoDB" id="3257981at2759"/>
<dbReference type="VEuPathDB" id="FungiDB:BO82DRAFT_363423"/>
<dbReference type="STRING" id="1448315.A0A319CDH0"/>
<dbReference type="AlphaFoldDB" id="A0A319CDH0"/>
<accession>A0A319CDH0</accession>
<keyword evidence="2" id="KW-1185">Reference proteome</keyword>
<dbReference type="RefSeq" id="XP_025493424.1">
    <property type="nucleotide sequence ID" value="XM_025636901.1"/>
</dbReference>